<evidence type="ECO:0000256" key="1">
    <source>
        <dbReference type="ARBA" id="ARBA00023015"/>
    </source>
</evidence>
<dbReference type="Pfam" id="PF00170">
    <property type="entry name" value="bZIP_1"/>
    <property type="match status" value="1"/>
</dbReference>
<dbReference type="PROSITE" id="PS50217">
    <property type="entry name" value="BZIP"/>
    <property type="match status" value="1"/>
</dbReference>
<dbReference type="InterPro" id="IPR046347">
    <property type="entry name" value="bZIP_sf"/>
</dbReference>
<dbReference type="Proteomes" id="UP000747399">
    <property type="component" value="Unassembled WGS sequence"/>
</dbReference>
<evidence type="ECO:0000256" key="4">
    <source>
        <dbReference type="ARBA" id="ARBA00023242"/>
    </source>
</evidence>
<feature type="domain" description="BZIP" evidence="6">
    <location>
        <begin position="246"/>
        <end position="309"/>
    </location>
</feature>
<keyword evidence="3" id="KW-0804">Transcription</keyword>
<feature type="region of interest" description="Disordered" evidence="5">
    <location>
        <begin position="331"/>
        <end position="471"/>
    </location>
</feature>
<dbReference type="GO" id="GO:0003700">
    <property type="term" value="F:DNA-binding transcription factor activity"/>
    <property type="evidence" value="ECO:0007669"/>
    <property type="project" value="InterPro"/>
</dbReference>
<dbReference type="GO" id="GO:0003677">
    <property type="term" value="F:DNA binding"/>
    <property type="evidence" value="ECO:0007669"/>
    <property type="project" value="UniProtKB-KW"/>
</dbReference>
<evidence type="ECO:0000313" key="8">
    <source>
        <dbReference type="Proteomes" id="UP000747399"/>
    </source>
</evidence>
<dbReference type="InterPro" id="IPR004827">
    <property type="entry name" value="bZIP"/>
</dbReference>
<feature type="compositionally biased region" description="Basic and acidic residues" evidence="5">
    <location>
        <begin position="238"/>
        <end position="248"/>
    </location>
</feature>
<evidence type="ECO:0000313" key="7">
    <source>
        <dbReference type="EMBL" id="GIL45834.1"/>
    </source>
</evidence>
<evidence type="ECO:0000256" key="3">
    <source>
        <dbReference type="ARBA" id="ARBA00023163"/>
    </source>
</evidence>
<reference evidence="7" key="1">
    <citation type="journal article" date="2021" name="Proc. Natl. Acad. Sci. U.S.A.">
        <title>Three genomes in the algal genus Volvox reveal the fate of a haploid sex-determining region after a transition to homothallism.</title>
        <authorList>
            <person name="Yamamoto K."/>
            <person name="Hamaji T."/>
            <person name="Kawai-Toyooka H."/>
            <person name="Matsuzaki R."/>
            <person name="Takahashi F."/>
            <person name="Nishimura Y."/>
            <person name="Kawachi M."/>
            <person name="Noguchi H."/>
            <person name="Minakuchi Y."/>
            <person name="Umen J.G."/>
            <person name="Toyoda A."/>
            <person name="Nozaki H."/>
        </authorList>
    </citation>
    <scope>NUCLEOTIDE SEQUENCE</scope>
    <source>
        <strain evidence="7">NIES-3780</strain>
    </source>
</reference>
<dbReference type="PANTHER" id="PTHR45764">
    <property type="entry name" value="BZIP TRANSCRIPTION FACTOR 44"/>
    <property type="match status" value="1"/>
</dbReference>
<dbReference type="Gene3D" id="1.20.5.170">
    <property type="match status" value="1"/>
</dbReference>
<name>A0A8J4EVW1_9CHLO</name>
<dbReference type="AlphaFoldDB" id="A0A8J4EVW1"/>
<dbReference type="SUPFAM" id="SSF57959">
    <property type="entry name" value="Leucine zipper domain"/>
    <property type="match status" value="1"/>
</dbReference>
<accession>A0A8J4EVW1</accession>
<feature type="region of interest" description="Disordered" evidence="5">
    <location>
        <begin position="230"/>
        <end position="268"/>
    </location>
</feature>
<keyword evidence="2" id="KW-0238">DNA-binding</keyword>
<organism evidence="7 8">
    <name type="scientific">Volvox africanus</name>
    <dbReference type="NCBI Taxonomy" id="51714"/>
    <lineage>
        <taxon>Eukaryota</taxon>
        <taxon>Viridiplantae</taxon>
        <taxon>Chlorophyta</taxon>
        <taxon>core chlorophytes</taxon>
        <taxon>Chlorophyceae</taxon>
        <taxon>CS clade</taxon>
        <taxon>Chlamydomonadales</taxon>
        <taxon>Volvocaceae</taxon>
        <taxon>Volvox</taxon>
    </lineage>
</organism>
<feature type="compositionally biased region" description="Gly residues" evidence="5">
    <location>
        <begin position="407"/>
        <end position="434"/>
    </location>
</feature>
<dbReference type="SMART" id="SM00338">
    <property type="entry name" value="BRLZ"/>
    <property type="match status" value="1"/>
</dbReference>
<dbReference type="PROSITE" id="PS00036">
    <property type="entry name" value="BZIP_BASIC"/>
    <property type="match status" value="1"/>
</dbReference>
<proteinExistence type="predicted"/>
<comment type="caution">
    <text evidence="7">The sequence shown here is derived from an EMBL/GenBank/DDBJ whole genome shotgun (WGS) entry which is preliminary data.</text>
</comment>
<keyword evidence="8" id="KW-1185">Reference proteome</keyword>
<dbReference type="PANTHER" id="PTHR45764:SF38">
    <property type="entry name" value="BZIP TRANSCRIPTION FACTOR 44"/>
    <property type="match status" value="1"/>
</dbReference>
<sequence>MNVMERQTSVDDLLGGFWRLGQAGMGRTDSEAAFQEFLKRIPSTTNLAAAVAENAGATSSQPVASTSALPSVVLSDVVTSAAAAVGGIPRVPSLELLRQLVHYPGSASSVPAATAAPTIKAEALPGSTGASAFRVPEPADVLKTTGVPPLPAPVALPAAPPLPGGYPLPGIPVLSDLASLAAVGGAALQGVPHFAASPSPLTAALTPAAAAAAALQLGQLGSLGARLTSNSTAAGVSSDKDMDRVDQRRARRMLSNRESARRSRRRKQEHLCKLEEERNVLEDERRDLEQQINTLERRTQSLEDENKRLKDENERLRDELRFLRTEISDRKDRNGYGHYGGRGRLHVDSDDELPAKRHRHSDKSSSEEHPGTTASELETDKRSRNLVAVGANGTHSTKHGAAINGRLGLGGCGSGSGGGGGVGFRERGGSGAGAAGIERGRADVGKVSRDAGRKLDRAAREARDDDDDDDD</sequence>
<gene>
    <name evidence="7" type="ORF">Vafri_2971</name>
</gene>
<keyword evidence="1" id="KW-0805">Transcription regulation</keyword>
<dbReference type="EMBL" id="BNCO01000003">
    <property type="protein sequence ID" value="GIL45834.1"/>
    <property type="molecule type" value="Genomic_DNA"/>
</dbReference>
<protein>
    <recommendedName>
        <fullName evidence="6">BZIP domain-containing protein</fullName>
    </recommendedName>
</protein>
<feature type="compositionally biased region" description="Basic and acidic residues" evidence="5">
    <location>
        <begin position="438"/>
        <end position="463"/>
    </location>
</feature>
<keyword evidence="4" id="KW-0539">Nucleus</keyword>
<evidence type="ECO:0000256" key="5">
    <source>
        <dbReference type="SAM" id="MobiDB-lite"/>
    </source>
</evidence>
<evidence type="ECO:0000259" key="6">
    <source>
        <dbReference type="PROSITE" id="PS50217"/>
    </source>
</evidence>
<evidence type="ECO:0000256" key="2">
    <source>
        <dbReference type="ARBA" id="ARBA00023125"/>
    </source>
</evidence>